<proteinExistence type="predicted"/>
<evidence type="ECO:0000313" key="2">
    <source>
        <dbReference type="Proteomes" id="UP001589832"/>
    </source>
</evidence>
<organism evidence="1 2">
    <name type="scientific">Winogradskyella pulchriflava</name>
    <dbReference type="NCBI Taxonomy" id="1110688"/>
    <lineage>
        <taxon>Bacteria</taxon>
        <taxon>Pseudomonadati</taxon>
        <taxon>Bacteroidota</taxon>
        <taxon>Flavobacteriia</taxon>
        <taxon>Flavobacteriales</taxon>
        <taxon>Flavobacteriaceae</taxon>
        <taxon>Winogradskyella</taxon>
    </lineage>
</organism>
<dbReference type="Pfam" id="PF13366">
    <property type="entry name" value="PDDEXK_3"/>
    <property type="match status" value="1"/>
</dbReference>
<gene>
    <name evidence="1" type="ORF">ACFFGA_05605</name>
</gene>
<dbReference type="NCBIfam" id="TIGR04256">
    <property type="entry name" value="GxxExxY"/>
    <property type="match status" value="1"/>
</dbReference>
<dbReference type="Proteomes" id="UP001589832">
    <property type="component" value="Unassembled WGS sequence"/>
</dbReference>
<accession>A0ABV6Q6X0</accession>
<evidence type="ECO:0000313" key="1">
    <source>
        <dbReference type="EMBL" id="MFC0604019.1"/>
    </source>
</evidence>
<dbReference type="EMBL" id="JBHLTQ010000002">
    <property type="protein sequence ID" value="MFC0604019.1"/>
    <property type="molecule type" value="Genomic_DNA"/>
</dbReference>
<name>A0ABV6Q6X0_9FLAO</name>
<dbReference type="InterPro" id="IPR026350">
    <property type="entry name" value="GxxExxY"/>
</dbReference>
<protein>
    <submittedName>
        <fullName evidence="1">GxxExxY protein</fullName>
    </submittedName>
</protein>
<dbReference type="RefSeq" id="WP_386060908.1">
    <property type="nucleotide sequence ID" value="NZ_JBHLTQ010000002.1"/>
</dbReference>
<sequence length="126" mass="14553">MIYDKITENIIGAAIEVHKDLGPGLLESTYQECLFYELKTMGYSVQKEISQPIVYKDITLDHGYRIDLLVEHKIVIELKTVEKFTDVHTAQILTYMKLGNYPIGLLLNFNTKLLKNGIKRFINTME</sequence>
<keyword evidence="2" id="KW-1185">Reference proteome</keyword>
<reference evidence="1 2" key="1">
    <citation type="submission" date="2024-09" db="EMBL/GenBank/DDBJ databases">
        <authorList>
            <person name="Sun Q."/>
            <person name="Mori K."/>
        </authorList>
    </citation>
    <scope>NUCLEOTIDE SEQUENCE [LARGE SCALE GENOMIC DNA]</scope>
    <source>
        <strain evidence="1 2">NCAIM B.02481</strain>
    </source>
</reference>
<comment type="caution">
    <text evidence="1">The sequence shown here is derived from an EMBL/GenBank/DDBJ whole genome shotgun (WGS) entry which is preliminary data.</text>
</comment>